<dbReference type="GO" id="GO:0016829">
    <property type="term" value="F:lyase activity"/>
    <property type="evidence" value="ECO:0007669"/>
    <property type="project" value="UniProtKB-KW"/>
</dbReference>
<sequence length="551" mass="60392">MLSAARARLCQSMAAAAGLSSGQVLIRKAPQGKTHVYNIAFNRPDVRNAITLEMMMDLSRAAKYLSGLPQSECRAVVLSGEGKSFCAGRDLKASRNFTPEQAKEYLQGMKDGVKAVLGLPMPVIAAVHGHAMGGGLEFALASDLRVASPATVLRLPETALGLIPGVGGCVLLPLMLPIATALDMVYTSRPVQATEAFNFGLVNRLTESDSPEDVYNKALELASSIAANGPLAVRAAKRVIRKRQDEEFPPWLESASAEREPLTFTKDHQAALDWFAAKKSPPAPFKGIVEAIILYTVFMLLCIRGGRDAFSAARVTEVARWCHASVKSALRLIFSSIASVQQTHKFAPDMGIVILDLSTVLSILRISTYLIMVAFYAYTLVFTSALSLVTALQSAIQRERTIEVAPHGDQCTAKYPNRFLHVYKHNGKNIFWKDTVSKTSVAYSTDGVNAIIRYTEGEKRLGEAKGSEEHLDEIFARVFPFAHIKNDILARIPTNQGYVWYMEQCVELIDYIEGNPPPEYKNDTDWIKSFVDRNVAEALSLAQLYGITVTV</sequence>
<evidence type="ECO:0000256" key="4">
    <source>
        <dbReference type="RuleBase" id="RU003707"/>
    </source>
</evidence>
<keyword evidence="3" id="KW-0456">Lyase</keyword>
<dbReference type="Gene3D" id="3.90.226.10">
    <property type="entry name" value="2-enoyl-CoA Hydratase, Chain A, domain 1"/>
    <property type="match status" value="1"/>
</dbReference>
<dbReference type="Pfam" id="PF00378">
    <property type="entry name" value="ECH_1"/>
    <property type="match status" value="1"/>
</dbReference>
<dbReference type="AlphaFoldDB" id="A0A7J6NKG4"/>
<accession>A0A7J6NKG4</accession>
<reference evidence="6 7" key="1">
    <citation type="submission" date="2020-04" db="EMBL/GenBank/DDBJ databases">
        <title>Perkinsus olseni comparative genomics.</title>
        <authorList>
            <person name="Bogema D.R."/>
        </authorList>
    </citation>
    <scope>NUCLEOTIDE SEQUENCE [LARGE SCALE GENOMIC DNA]</scope>
    <source>
        <strain evidence="6">00978-12</strain>
    </source>
</reference>
<name>A0A7J6NKG4_PEROL</name>
<dbReference type="CDD" id="cd06558">
    <property type="entry name" value="crotonase-like"/>
    <property type="match status" value="1"/>
</dbReference>
<dbReference type="OrthoDB" id="410701at2759"/>
<dbReference type="PANTHER" id="PTHR11941">
    <property type="entry name" value="ENOYL-COA HYDRATASE-RELATED"/>
    <property type="match status" value="1"/>
</dbReference>
<dbReference type="InterPro" id="IPR018376">
    <property type="entry name" value="Enoyl-CoA_hyd/isom_CS"/>
</dbReference>
<feature type="transmembrane region" description="Helical" evidence="5">
    <location>
        <begin position="369"/>
        <end position="392"/>
    </location>
</feature>
<keyword evidence="5" id="KW-0812">Transmembrane</keyword>
<dbReference type="SUPFAM" id="SSF52096">
    <property type="entry name" value="ClpP/crotonase"/>
    <property type="match status" value="1"/>
</dbReference>
<dbReference type="EMBL" id="JABANP010000318">
    <property type="protein sequence ID" value="KAF4684315.1"/>
    <property type="molecule type" value="Genomic_DNA"/>
</dbReference>
<keyword evidence="2" id="KW-0443">Lipid metabolism</keyword>
<evidence type="ECO:0000256" key="3">
    <source>
        <dbReference type="ARBA" id="ARBA00023239"/>
    </source>
</evidence>
<dbReference type="InterPro" id="IPR001753">
    <property type="entry name" value="Enoyl-CoA_hydra/iso"/>
</dbReference>
<dbReference type="InterPro" id="IPR029045">
    <property type="entry name" value="ClpP/crotonase-like_dom_sf"/>
</dbReference>
<evidence type="ECO:0000313" key="6">
    <source>
        <dbReference type="EMBL" id="KAF4684315.1"/>
    </source>
</evidence>
<dbReference type="Proteomes" id="UP000541610">
    <property type="component" value="Unassembled WGS sequence"/>
</dbReference>
<evidence type="ECO:0000256" key="5">
    <source>
        <dbReference type="SAM" id="Phobius"/>
    </source>
</evidence>
<organism evidence="6 7">
    <name type="scientific">Perkinsus olseni</name>
    <name type="common">Perkinsus atlanticus</name>
    <dbReference type="NCBI Taxonomy" id="32597"/>
    <lineage>
        <taxon>Eukaryota</taxon>
        <taxon>Sar</taxon>
        <taxon>Alveolata</taxon>
        <taxon>Perkinsozoa</taxon>
        <taxon>Perkinsea</taxon>
        <taxon>Perkinsida</taxon>
        <taxon>Perkinsidae</taxon>
        <taxon>Perkinsus</taxon>
    </lineage>
</organism>
<evidence type="ECO:0000256" key="1">
    <source>
        <dbReference type="ARBA" id="ARBA00005254"/>
    </source>
</evidence>
<proteinExistence type="inferred from homology"/>
<protein>
    <submittedName>
        <fullName evidence="6">Uncharacterized protein</fullName>
    </submittedName>
</protein>
<comment type="similarity">
    <text evidence="1 4">Belongs to the enoyl-CoA hydratase/isomerase family.</text>
</comment>
<evidence type="ECO:0000313" key="7">
    <source>
        <dbReference type="Proteomes" id="UP000541610"/>
    </source>
</evidence>
<keyword evidence="5" id="KW-1133">Transmembrane helix</keyword>
<gene>
    <name evidence="6" type="ORF">FOZ60_007976</name>
</gene>
<dbReference type="PANTHER" id="PTHR11941:SF169">
    <property type="entry name" value="(7AS)-7A-METHYL-1,5-DIOXO-2,3,5,6,7,7A-HEXAHYDRO-1H-INDENE-CARBOXYL-COA HYDROLASE"/>
    <property type="match status" value="1"/>
</dbReference>
<evidence type="ECO:0000256" key="2">
    <source>
        <dbReference type="ARBA" id="ARBA00023098"/>
    </source>
</evidence>
<dbReference type="PROSITE" id="PS00166">
    <property type="entry name" value="ENOYL_COA_HYDRATASE"/>
    <property type="match status" value="1"/>
</dbReference>
<comment type="caution">
    <text evidence="6">The sequence shown here is derived from an EMBL/GenBank/DDBJ whole genome shotgun (WGS) entry which is preliminary data.</text>
</comment>
<keyword evidence="5" id="KW-0472">Membrane</keyword>
<dbReference type="GO" id="GO:0006635">
    <property type="term" value="P:fatty acid beta-oxidation"/>
    <property type="evidence" value="ECO:0007669"/>
    <property type="project" value="TreeGrafter"/>
</dbReference>